<feature type="transmembrane region" description="Helical" evidence="11">
    <location>
        <begin position="270"/>
        <end position="287"/>
    </location>
</feature>
<dbReference type="PANTHER" id="PTHR43373:SF1">
    <property type="entry name" value="NA(+)_H(+) ANTIPORTER SUBUNIT A"/>
    <property type="match status" value="1"/>
</dbReference>
<feature type="region of interest" description="Disordered" evidence="10">
    <location>
        <begin position="987"/>
        <end position="1007"/>
    </location>
</feature>
<feature type="domain" description="MrpA C-terminal/MbhE" evidence="16">
    <location>
        <begin position="686"/>
        <end position="759"/>
    </location>
</feature>
<feature type="transmembrane region" description="Helical" evidence="11">
    <location>
        <begin position="364"/>
        <end position="385"/>
    </location>
</feature>
<dbReference type="Pfam" id="PF20501">
    <property type="entry name" value="MbhE"/>
    <property type="match status" value="1"/>
</dbReference>
<organism evidence="17 18">
    <name type="scientific">Gulosibacter faecalis</name>
    <dbReference type="NCBI Taxonomy" id="272240"/>
    <lineage>
        <taxon>Bacteria</taxon>
        <taxon>Bacillati</taxon>
        <taxon>Actinomycetota</taxon>
        <taxon>Actinomycetes</taxon>
        <taxon>Micrococcales</taxon>
        <taxon>Microbacteriaceae</taxon>
        <taxon>Gulosibacter</taxon>
    </lineage>
</organism>
<evidence type="ECO:0000256" key="9">
    <source>
        <dbReference type="RuleBase" id="RU000320"/>
    </source>
</evidence>
<dbReference type="Pfam" id="PF13244">
    <property type="entry name" value="MbhD"/>
    <property type="match status" value="1"/>
</dbReference>
<feature type="domain" description="NADH-Ubiquinone oxidoreductase (complex I) chain 5 N-terminal" evidence="13">
    <location>
        <begin position="63"/>
        <end position="108"/>
    </location>
</feature>
<evidence type="ECO:0000256" key="1">
    <source>
        <dbReference type="ARBA" id="ARBA00004651"/>
    </source>
</evidence>
<dbReference type="Pfam" id="PF00662">
    <property type="entry name" value="Proton_antipo_N"/>
    <property type="match status" value="1"/>
</dbReference>
<evidence type="ECO:0000256" key="4">
    <source>
        <dbReference type="ARBA" id="ARBA00022475"/>
    </source>
</evidence>
<dbReference type="PANTHER" id="PTHR43373">
    <property type="entry name" value="NA(+)/H(+) ANTIPORTER SUBUNIT"/>
    <property type="match status" value="1"/>
</dbReference>
<gene>
    <name evidence="17" type="ORF">ACFSW7_13300</name>
</gene>
<evidence type="ECO:0000259" key="15">
    <source>
        <dbReference type="Pfam" id="PF13244"/>
    </source>
</evidence>
<feature type="transmembrane region" description="Helical" evidence="11">
    <location>
        <begin position="128"/>
        <end position="146"/>
    </location>
</feature>
<evidence type="ECO:0000256" key="11">
    <source>
        <dbReference type="SAM" id="Phobius"/>
    </source>
</evidence>
<feature type="transmembrane region" description="Helical" evidence="11">
    <location>
        <begin position="158"/>
        <end position="182"/>
    </location>
</feature>
<keyword evidence="3" id="KW-0050">Antiport</keyword>
<evidence type="ECO:0000256" key="5">
    <source>
        <dbReference type="ARBA" id="ARBA00022692"/>
    </source>
</evidence>
<feature type="transmembrane region" description="Helical" evidence="11">
    <location>
        <begin position="74"/>
        <end position="98"/>
    </location>
</feature>
<evidence type="ECO:0000259" key="14">
    <source>
        <dbReference type="Pfam" id="PF04039"/>
    </source>
</evidence>
<feature type="transmembrane region" description="Helical" evidence="11">
    <location>
        <begin position="827"/>
        <end position="846"/>
    </location>
</feature>
<feature type="transmembrane region" description="Helical" evidence="11">
    <location>
        <begin position="646"/>
        <end position="665"/>
    </location>
</feature>
<keyword evidence="4" id="KW-1003">Cell membrane</keyword>
<dbReference type="InterPro" id="IPR001516">
    <property type="entry name" value="Proton_antipo_N"/>
</dbReference>
<feature type="transmembrane region" description="Helical" evidence="11">
    <location>
        <begin position="450"/>
        <end position="468"/>
    </location>
</feature>
<evidence type="ECO:0000256" key="3">
    <source>
        <dbReference type="ARBA" id="ARBA00022449"/>
    </source>
</evidence>
<dbReference type="Pfam" id="PF00361">
    <property type="entry name" value="Proton_antipo_M"/>
    <property type="match status" value="1"/>
</dbReference>
<comment type="caution">
    <text evidence="17">The sequence shown here is derived from an EMBL/GenBank/DDBJ whole genome shotgun (WGS) entry which is preliminary data.</text>
</comment>
<feature type="transmembrane region" description="Helical" evidence="11">
    <location>
        <begin position="319"/>
        <end position="343"/>
    </location>
</feature>
<feature type="domain" description="MrpA C-terminal/MbhD" evidence="15">
    <location>
        <begin position="605"/>
        <end position="669"/>
    </location>
</feature>
<keyword evidence="18" id="KW-1185">Reference proteome</keyword>
<feature type="transmembrane region" description="Helical" evidence="11">
    <location>
        <begin position="852"/>
        <end position="871"/>
    </location>
</feature>
<keyword evidence="6 11" id="KW-1133">Transmembrane helix</keyword>
<dbReference type="PRINTS" id="PR01435">
    <property type="entry name" value="NPOXDRDTASE5"/>
</dbReference>
<dbReference type="Proteomes" id="UP001597492">
    <property type="component" value="Unassembled WGS sequence"/>
</dbReference>
<feature type="compositionally biased region" description="Basic residues" evidence="10">
    <location>
        <begin position="998"/>
        <end position="1007"/>
    </location>
</feature>
<evidence type="ECO:0000259" key="16">
    <source>
        <dbReference type="Pfam" id="PF20501"/>
    </source>
</evidence>
<evidence type="ECO:0000256" key="10">
    <source>
        <dbReference type="SAM" id="MobiDB-lite"/>
    </source>
</evidence>
<feature type="domain" description="NADH:quinone oxidoreductase/Mrp antiporter transmembrane" evidence="12">
    <location>
        <begin position="126"/>
        <end position="397"/>
    </location>
</feature>
<feature type="transmembrane region" description="Helical" evidence="11">
    <location>
        <begin position="926"/>
        <end position="947"/>
    </location>
</feature>
<feature type="transmembrane region" description="Helical" evidence="11">
    <location>
        <begin position="883"/>
        <end position="906"/>
    </location>
</feature>
<dbReference type="RefSeq" id="WP_019619761.1">
    <property type="nucleotide sequence ID" value="NZ_JBHUNE010000010.1"/>
</dbReference>
<feature type="transmembrane region" description="Helical" evidence="11">
    <location>
        <begin position="685"/>
        <end position="708"/>
    </location>
</feature>
<feature type="transmembrane region" description="Helical" evidence="11">
    <location>
        <begin position="202"/>
        <end position="227"/>
    </location>
</feature>
<feature type="domain" description="Na+/H+ antiporter MnhB subunit-related protein" evidence="14">
    <location>
        <begin position="824"/>
        <end position="947"/>
    </location>
</feature>
<dbReference type="InterPro" id="IPR001750">
    <property type="entry name" value="ND/Mrp_TM"/>
</dbReference>
<keyword evidence="5 9" id="KW-0812">Transmembrane</keyword>
<feature type="transmembrane region" description="Helical" evidence="11">
    <location>
        <begin position="563"/>
        <end position="584"/>
    </location>
</feature>
<feature type="transmembrane region" description="Helical" evidence="11">
    <location>
        <begin position="745"/>
        <end position="763"/>
    </location>
</feature>
<evidence type="ECO:0000256" key="2">
    <source>
        <dbReference type="ARBA" id="ARBA00022448"/>
    </source>
</evidence>
<feature type="transmembrane region" description="Helical" evidence="11">
    <location>
        <begin position="596"/>
        <end position="614"/>
    </location>
</feature>
<evidence type="ECO:0000256" key="7">
    <source>
        <dbReference type="ARBA" id="ARBA00023065"/>
    </source>
</evidence>
<dbReference type="InterPro" id="IPR025383">
    <property type="entry name" value="MrpA_C/MbhD"/>
</dbReference>
<dbReference type="EMBL" id="JBHUNE010000010">
    <property type="protein sequence ID" value="MFD2759355.1"/>
    <property type="molecule type" value="Genomic_DNA"/>
</dbReference>
<feature type="transmembrane region" description="Helical" evidence="11">
    <location>
        <begin position="294"/>
        <end position="313"/>
    </location>
</feature>
<feature type="transmembrane region" description="Helical" evidence="11">
    <location>
        <begin position="621"/>
        <end position="640"/>
    </location>
</feature>
<dbReference type="InterPro" id="IPR007182">
    <property type="entry name" value="MnhB"/>
</dbReference>
<name>A0ABW5V417_9MICO</name>
<keyword evidence="8 11" id="KW-0472">Membrane</keyword>
<evidence type="ECO:0000259" key="13">
    <source>
        <dbReference type="Pfam" id="PF00662"/>
    </source>
</evidence>
<feature type="transmembrane region" description="Helical" evidence="11">
    <location>
        <begin position="105"/>
        <end position="122"/>
    </location>
</feature>
<comment type="subcellular location">
    <subcellularLocation>
        <location evidence="1">Cell membrane</location>
        <topology evidence="1">Multi-pass membrane protein</topology>
    </subcellularLocation>
    <subcellularLocation>
        <location evidence="9">Membrane</location>
        <topology evidence="9">Multi-pass membrane protein</topology>
    </subcellularLocation>
</comment>
<dbReference type="PRINTS" id="PR01434">
    <property type="entry name" value="NADHDHGNASE5"/>
</dbReference>
<evidence type="ECO:0000256" key="6">
    <source>
        <dbReference type="ARBA" id="ARBA00022989"/>
    </source>
</evidence>
<keyword evidence="2" id="KW-0813">Transport</keyword>
<evidence type="ECO:0000313" key="18">
    <source>
        <dbReference type="Proteomes" id="UP001597492"/>
    </source>
</evidence>
<evidence type="ECO:0000256" key="8">
    <source>
        <dbReference type="ARBA" id="ARBA00023136"/>
    </source>
</evidence>
<protein>
    <submittedName>
        <fullName evidence="17">Na+/H+ antiporter subunit A</fullName>
    </submittedName>
</protein>
<dbReference type="InterPro" id="IPR050616">
    <property type="entry name" value="CPA3_Na-H_Antiporter_A"/>
</dbReference>
<accession>A0ABW5V417</accession>
<dbReference type="Pfam" id="PF04039">
    <property type="entry name" value="MnhB"/>
    <property type="match status" value="1"/>
</dbReference>
<dbReference type="NCBIfam" id="NF009284">
    <property type="entry name" value="PRK12644.1"/>
    <property type="match status" value="1"/>
</dbReference>
<reference evidence="18" key="1">
    <citation type="journal article" date="2019" name="Int. J. Syst. Evol. Microbiol.">
        <title>The Global Catalogue of Microorganisms (GCM) 10K type strain sequencing project: providing services to taxonomists for standard genome sequencing and annotation.</title>
        <authorList>
            <consortium name="The Broad Institute Genomics Platform"/>
            <consortium name="The Broad Institute Genome Sequencing Center for Infectious Disease"/>
            <person name="Wu L."/>
            <person name="Ma J."/>
        </authorList>
    </citation>
    <scope>NUCLEOTIDE SEQUENCE [LARGE SCALE GENOMIC DNA]</scope>
    <source>
        <strain evidence="18">TISTR 1514</strain>
    </source>
</reference>
<sequence>MAFLLALFAVASLAMPALRRLPGTSLFYIGAAVSAAAAVWTASLAPQIFAGETWRVSYEWLPTLSMNLDFRIDALSWVLAMIVTAIGALVLLYCASYFTKDEPGLGRFAGVLLGFAGVMFGLVTTDNIYLMFVFWEATSILSYLLIGHYTGRRPSRGAAMQALLVTTFGGLAMLVGIVMLHVGAGSALFSEILTADIPHDGFLTTALVLVIVGAVTKSAQLPFHFWLPGAMAAPTPVSAYLHAASMVKAGVYLVLRLVPAFAEVPGFRETLIVLGVWTMLVGGWRSLRQFDLKLILAYGTVSQLGFMMTIAGFGGRDAMLAAIAMVIGHALFKAALFLIVGIIDHQLGTRDIRKISGLGRRMPVLTVTAIIAAASMAGIPPLWGFVAKEAVFSSFLTGVALGDSWSWVALIGTAVGSMLTVAYTCRFLWGAFASKPGIEPGEKAGRHAEDLIAPILLVVTTIVIPFFATPIDHLIAQSADTAPMLDPEHPYHLAIWHGLEPALGISAITLLTGLGLFAARRKVERVQSFVPDLFEAARGYWLSLRVLDTVAARVTSSTQRGSLPFYLAIIFIVTVAAVVVPLPFIDYSQLDLDYSFSWVQLGIVVVLIMASIAVTQSTRRFQGVILVSATGYAIAVMFALHGAPDLATTQALIETMSLIVFVLVLRRLPAKHAHIENNLPAWLRWVIAISVALAIGVITAIAMGFRIAPSDGLSFPELAVEGGHGYNVVNVTLVDLRGWDTMGELSVLIAAATGVASLVYLSARGSQREAAARPDVRQRSRRFFSNFVKGAQSVEGKAPLRRSDDHRPWLIAGNSLAPEHRSIVVEVVVRIIFHALFIASLYLLFAGHNDPGGGFAGGVIAGLALSARYLAGGREELDAAVRIDAGRLLGIGMVLAAGSAIVPIFFGYPPLTSFWVDSEVSGIGHIVFVTSTIFDIGVYLIVIGLVIDILRSLGSELDVQAEEEHLGARNVGAVVIDGAEVRGTVPTPKPMTGSIPVVRRRSERSDS</sequence>
<dbReference type="InterPro" id="IPR046806">
    <property type="entry name" value="MrpA_C/MbhE"/>
</dbReference>
<keyword evidence="7" id="KW-0406">Ion transport</keyword>
<evidence type="ECO:0000313" key="17">
    <source>
        <dbReference type="EMBL" id="MFD2759355.1"/>
    </source>
</evidence>
<feature type="transmembrane region" description="Helical" evidence="11">
    <location>
        <begin position="494"/>
        <end position="519"/>
    </location>
</feature>
<proteinExistence type="predicted"/>
<evidence type="ECO:0000259" key="12">
    <source>
        <dbReference type="Pfam" id="PF00361"/>
    </source>
</evidence>
<feature type="transmembrane region" description="Helical" evidence="11">
    <location>
        <begin position="405"/>
        <end position="429"/>
    </location>
</feature>